<dbReference type="PANTHER" id="PTHR20857:SF15">
    <property type="entry name" value="THIAMINE-PHOSPHATE SYNTHASE"/>
    <property type="match status" value="1"/>
</dbReference>
<evidence type="ECO:0000256" key="10">
    <source>
        <dbReference type="RuleBase" id="RU003826"/>
    </source>
</evidence>
<evidence type="ECO:0000256" key="2">
    <source>
        <dbReference type="ARBA" id="ARBA00005165"/>
    </source>
</evidence>
<keyword evidence="5" id="KW-0460">Magnesium</keyword>
<dbReference type="FunFam" id="3.20.20.70:FF:000064">
    <property type="entry name" value="Thiamine-phosphate synthase"/>
    <property type="match status" value="1"/>
</dbReference>
<evidence type="ECO:0000256" key="4">
    <source>
        <dbReference type="ARBA" id="ARBA00022723"/>
    </source>
</evidence>
<dbReference type="SUPFAM" id="SSF51391">
    <property type="entry name" value="Thiamin phosphate synthase"/>
    <property type="match status" value="1"/>
</dbReference>
<evidence type="ECO:0000256" key="7">
    <source>
        <dbReference type="ARBA" id="ARBA00047334"/>
    </source>
</evidence>
<sequence>MKIDPFYLIVDSAEWIARLVPLGVKLVQLRIKDRPETELRAEIRRAVAVCAKHQSQLIVNDHWRLAIVEGCDCVHLGQEDLATADLDAIRASGLKLGVSTHDERELEIALAARPDYIALGPVYTTILKPMKWAPQGLTRLSEWKSRIGDLPLVAIGGLNVERIEGVLAHGADSVAVVTDVMRHENPELRTKQWIIATAQARTRNLQ</sequence>
<evidence type="ECO:0000256" key="9">
    <source>
        <dbReference type="ARBA" id="ARBA00047883"/>
    </source>
</evidence>
<evidence type="ECO:0000256" key="11">
    <source>
        <dbReference type="RuleBase" id="RU004253"/>
    </source>
</evidence>
<evidence type="ECO:0000256" key="3">
    <source>
        <dbReference type="ARBA" id="ARBA00022679"/>
    </source>
</evidence>
<dbReference type="Gene3D" id="3.20.20.70">
    <property type="entry name" value="Aldolase class I"/>
    <property type="match status" value="1"/>
</dbReference>
<dbReference type="UniPathway" id="UPA00060">
    <property type="reaction ID" value="UER00141"/>
</dbReference>
<evidence type="ECO:0000313" key="13">
    <source>
        <dbReference type="EMBL" id="ALU64508.1"/>
    </source>
</evidence>
<evidence type="ECO:0000256" key="1">
    <source>
        <dbReference type="ARBA" id="ARBA00001946"/>
    </source>
</evidence>
<keyword evidence="6 10" id="KW-0784">Thiamine biosynthesis</keyword>
<protein>
    <recommendedName>
        <fullName evidence="10">Thiamine-phosphate synthase</fullName>
        <ecNumber evidence="10">2.5.1.3</ecNumber>
    </recommendedName>
    <alternativeName>
        <fullName evidence="10">Thiamine-phosphate pyrophosphorylase</fullName>
    </alternativeName>
</protein>
<dbReference type="EC" id="2.5.1.3" evidence="10"/>
<organism evidence="13">
    <name type="scientific">Rhizobium leguminosarum bv. viciae</name>
    <dbReference type="NCBI Taxonomy" id="387"/>
    <lineage>
        <taxon>Bacteria</taxon>
        <taxon>Pseudomonadati</taxon>
        <taxon>Pseudomonadota</taxon>
        <taxon>Alphaproteobacteria</taxon>
        <taxon>Hyphomicrobiales</taxon>
        <taxon>Rhizobiaceae</taxon>
        <taxon>Rhizobium/Agrobacterium group</taxon>
        <taxon>Rhizobium</taxon>
    </lineage>
</organism>
<keyword evidence="3 10" id="KW-0808">Transferase</keyword>
<feature type="domain" description="Thiamine phosphate synthase/TenI" evidence="12">
    <location>
        <begin position="12"/>
        <end position="179"/>
    </location>
</feature>
<comment type="catalytic activity">
    <reaction evidence="7 10">
        <text>4-methyl-5-(2-phosphooxyethyl)-thiazole + 4-amino-2-methyl-5-(diphosphooxymethyl)pyrimidine + H(+) = thiamine phosphate + diphosphate</text>
        <dbReference type="Rhea" id="RHEA:22328"/>
        <dbReference type="ChEBI" id="CHEBI:15378"/>
        <dbReference type="ChEBI" id="CHEBI:33019"/>
        <dbReference type="ChEBI" id="CHEBI:37575"/>
        <dbReference type="ChEBI" id="CHEBI:57841"/>
        <dbReference type="ChEBI" id="CHEBI:58296"/>
        <dbReference type="EC" id="2.5.1.3"/>
    </reaction>
</comment>
<keyword evidence="4" id="KW-0479">Metal-binding</keyword>
<dbReference type="GO" id="GO:0046872">
    <property type="term" value="F:metal ion binding"/>
    <property type="evidence" value="ECO:0007669"/>
    <property type="project" value="UniProtKB-KW"/>
</dbReference>
<dbReference type="InterPro" id="IPR022998">
    <property type="entry name" value="ThiamineP_synth_TenI"/>
</dbReference>
<dbReference type="EMBL" id="KT944070">
    <property type="protein sequence ID" value="ALU64508.1"/>
    <property type="molecule type" value="Genomic_DNA"/>
</dbReference>
<dbReference type="InterPro" id="IPR034291">
    <property type="entry name" value="TMP_synthase"/>
</dbReference>
<proteinExistence type="inferred from homology"/>
<dbReference type="PANTHER" id="PTHR20857">
    <property type="entry name" value="THIAMINE-PHOSPHATE PYROPHOSPHORYLASE"/>
    <property type="match status" value="1"/>
</dbReference>
<comment type="similarity">
    <text evidence="10">Belongs to the thiamine-phosphate synthase family.</text>
</comment>
<reference evidence="13" key="1">
    <citation type="submission" date="2015-10" db="EMBL/GenBank/DDBJ databases">
        <title>Comparative analysis of sym-gene organization in Rhizobium leguminosarum bv. viciae strains, isolated from different host plants and demonstrating clear differences in symbiotic specificity.</title>
        <authorList>
            <person name="Chirak E.R."/>
            <person name="Kimeklis A.K."/>
            <person name="Andronov E.E."/>
        </authorList>
    </citation>
    <scope>NUCLEOTIDE SEQUENCE</scope>
    <source>
        <strain evidence="13">Vaf12</strain>
    </source>
</reference>
<evidence type="ECO:0000256" key="5">
    <source>
        <dbReference type="ARBA" id="ARBA00022842"/>
    </source>
</evidence>
<dbReference type="GO" id="GO:0009229">
    <property type="term" value="P:thiamine diphosphate biosynthetic process"/>
    <property type="evidence" value="ECO:0007669"/>
    <property type="project" value="UniProtKB-UniPathway"/>
</dbReference>
<dbReference type="GO" id="GO:0009228">
    <property type="term" value="P:thiamine biosynthetic process"/>
    <property type="evidence" value="ECO:0007669"/>
    <property type="project" value="UniProtKB-KW"/>
</dbReference>
<accession>A0A0U3JUS3</accession>
<comment type="catalytic activity">
    <reaction evidence="9 10">
        <text>2-[(2R,5Z)-2-carboxy-4-methylthiazol-5(2H)-ylidene]ethyl phosphate + 4-amino-2-methyl-5-(diphosphooxymethyl)pyrimidine + 2 H(+) = thiamine phosphate + CO2 + diphosphate</text>
        <dbReference type="Rhea" id="RHEA:47844"/>
        <dbReference type="ChEBI" id="CHEBI:15378"/>
        <dbReference type="ChEBI" id="CHEBI:16526"/>
        <dbReference type="ChEBI" id="CHEBI:33019"/>
        <dbReference type="ChEBI" id="CHEBI:37575"/>
        <dbReference type="ChEBI" id="CHEBI:57841"/>
        <dbReference type="ChEBI" id="CHEBI:62899"/>
        <dbReference type="EC" id="2.5.1.3"/>
    </reaction>
</comment>
<comment type="pathway">
    <text evidence="2 11">Cofactor biosynthesis; thiamine diphosphate biosynthesis; thiamine phosphate from 4-amino-2-methyl-5-diphosphomethylpyrimidine and 4-methyl-5-(2-phosphoethyl)-thiazole: step 1/1.</text>
</comment>
<dbReference type="AlphaFoldDB" id="A0A0U3JUS3"/>
<evidence type="ECO:0000256" key="8">
    <source>
        <dbReference type="ARBA" id="ARBA00047851"/>
    </source>
</evidence>
<name>A0A0U3JUS3_RHILV</name>
<dbReference type="InterPro" id="IPR036206">
    <property type="entry name" value="ThiamineP_synth_sf"/>
</dbReference>
<dbReference type="InterPro" id="IPR013785">
    <property type="entry name" value="Aldolase_TIM"/>
</dbReference>
<dbReference type="Pfam" id="PF02581">
    <property type="entry name" value="TMP-TENI"/>
    <property type="match status" value="1"/>
</dbReference>
<dbReference type="NCBIfam" id="NF000734">
    <property type="entry name" value="PRK00043.1-5"/>
    <property type="match status" value="1"/>
</dbReference>
<dbReference type="NCBIfam" id="TIGR00693">
    <property type="entry name" value="thiE"/>
    <property type="match status" value="1"/>
</dbReference>
<comment type="cofactor">
    <cofactor evidence="1">
        <name>Mg(2+)</name>
        <dbReference type="ChEBI" id="CHEBI:18420"/>
    </cofactor>
</comment>
<evidence type="ECO:0000256" key="6">
    <source>
        <dbReference type="ARBA" id="ARBA00022977"/>
    </source>
</evidence>
<dbReference type="GO" id="GO:0005737">
    <property type="term" value="C:cytoplasm"/>
    <property type="evidence" value="ECO:0007669"/>
    <property type="project" value="TreeGrafter"/>
</dbReference>
<evidence type="ECO:0000259" key="12">
    <source>
        <dbReference type="Pfam" id="PF02581"/>
    </source>
</evidence>
<comment type="catalytic activity">
    <reaction evidence="8 10">
        <text>2-(2-carboxy-4-methylthiazol-5-yl)ethyl phosphate + 4-amino-2-methyl-5-(diphosphooxymethyl)pyrimidine + 2 H(+) = thiamine phosphate + CO2 + diphosphate</text>
        <dbReference type="Rhea" id="RHEA:47848"/>
        <dbReference type="ChEBI" id="CHEBI:15378"/>
        <dbReference type="ChEBI" id="CHEBI:16526"/>
        <dbReference type="ChEBI" id="CHEBI:33019"/>
        <dbReference type="ChEBI" id="CHEBI:37575"/>
        <dbReference type="ChEBI" id="CHEBI:57841"/>
        <dbReference type="ChEBI" id="CHEBI:62890"/>
        <dbReference type="EC" id="2.5.1.3"/>
    </reaction>
</comment>
<dbReference type="GO" id="GO:0004789">
    <property type="term" value="F:thiamine-phosphate diphosphorylase activity"/>
    <property type="evidence" value="ECO:0007669"/>
    <property type="project" value="UniProtKB-EC"/>
</dbReference>
<dbReference type="CDD" id="cd00564">
    <property type="entry name" value="TMP_TenI"/>
    <property type="match status" value="1"/>
</dbReference>